<keyword evidence="2" id="KW-1185">Reference proteome</keyword>
<reference evidence="1" key="1">
    <citation type="submission" date="2014-01" db="EMBL/GenBank/DDBJ databases">
        <authorList>
            <person name="Aslett M."/>
        </authorList>
    </citation>
    <scope>NUCLEOTIDE SEQUENCE</scope>
    <source>
        <strain evidence="1">CDC</strain>
    </source>
</reference>
<proteinExistence type="predicted"/>
<protein>
    <submittedName>
        <fullName evidence="1">Uncharacterized protein</fullName>
    </submittedName>
</protein>
<dbReference type="Proteomes" id="UP000027581">
    <property type="component" value="Unassembled WGS sequence"/>
</dbReference>
<dbReference type="VEuPathDB" id="PlasmoDB:PRG01_1212700"/>
<name>A0A060S0H8_PLARE</name>
<dbReference type="PhylomeDB" id="A0A060S0H8"/>
<evidence type="ECO:0000313" key="1">
    <source>
        <dbReference type="EMBL" id="CDO65372.1"/>
    </source>
</evidence>
<gene>
    <name evidence="1" type="ORF">PRCDC_1208400</name>
</gene>
<organism evidence="1 2">
    <name type="scientific">Plasmodium reichenowi</name>
    <dbReference type="NCBI Taxonomy" id="5854"/>
    <lineage>
        <taxon>Eukaryota</taxon>
        <taxon>Sar</taxon>
        <taxon>Alveolata</taxon>
        <taxon>Apicomplexa</taxon>
        <taxon>Aconoidasida</taxon>
        <taxon>Haemosporida</taxon>
        <taxon>Plasmodiidae</taxon>
        <taxon>Plasmodium</taxon>
        <taxon>Plasmodium (Laverania)</taxon>
    </lineage>
</organism>
<sequence length="853" mass="103845">MNNLINEEKNAECLNLKDIRLKAEKYNWLEKSEKENSYVFYKDNVKIHIIDLKGLVTIEVKLLNGISYKMCRSNIKIDEISSFFGSSNNYYSYNDIINKTILCNYNLSVKEKIDLFNKNDKSFLKQDKDKNISKCATNKVISYNININNNNNNNNIIKGKNITCNNMTNQNFHLMQREPFGKVEKIYTKRKEQKIFIKTDKKEDILLLHKNKLLANIANEDVNNKICMDENVERMICRSKTILNLKENNKISRSPYDITYKKYTSDKFVYNDMGAHNVVEKKKSNRKLKNFKKLKKLKSISYELLYFYNKTNKICNNITLNIILNKISYFCFFINFFSYRTLYEYKYIYIYNNKGKKELNKRTGKKLFNHSFERMFINMNKDNTYDKCRRSKKNIHNVICPYNNIFNGINKKEVYDNYGDNIYPYNYSTRNPYRIFQIKKDKFVNHNLYIKKKYYNNNNNNINKKKNTSCRFYFTKYNTNKYIKNYTSNKYNIHNDPDKKYSIYHKNYRCNGNNFLYKDLNIFKETYVHNDCDNNINMCNYFKTCEMNNAQNTYNHLDIQTFNDIKREEYNIYQPMYGITNNTYNNYHTNKCNNMNNYIHKNSNEYNSYDLNNNIYNTSTIDDNNLGNYNIYEIYCNNYYDKRLTSVSCYMQRVHNKSYMNKTENILNKKYNNLLYSNEEMFNKSKNKKEKIKRLMYIENDMKKLYVNKGVNNNFKYQYIYEELDRFNHISPSSYKKKNQLQNVKNEIYKKLSYLKYFHHDMNKNIPRYYFFIKHLLHDYCKKKLHIWLKVMLVKQKCGYCNEHFQNIDILENHLKYVKTHKVFYCCQKPFPSLKYLYIHLKRKNHYGYIYYY</sequence>
<dbReference type="EMBL" id="HG810773">
    <property type="protein sequence ID" value="CDO65372.1"/>
    <property type="molecule type" value="Genomic_DNA"/>
</dbReference>
<reference evidence="1" key="2">
    <citation type="submission" date="2014-05" db="EMBL/GenBank/DDBJ databases">
        <title>The genome sequences of chimpanzee malaria parasites reveal the path to human adaptation.</title>
        <authorList>
            <person name="Otto T.D."/>
            <person name="Rayner J.C."/>
            <person name="Boehme U."/>
            <person name="Pain A."/>
            <person name="Spottiswoode N."/>
            <person name="Sanders M."/>
            <person name="Quail M."/>
            <person name="Ollomo B."/>
            <person name="Renaud F."/>
            <person name="Thomas A.W."/>
            <person name="Prugnolle F."/>
            <person name="Conway D.J."/>
            <person name="Newbold C."/>
            <person name="Berriman M."/>
        </authorList>
    </citation>
    <scope>NUCLEOTIDE SEQUENCE [LARGE SCALE GENOMIC DNA]</scope>
    <source>
        <strain evidence="1">CDC</strain>
    </source>
</reference>
<dbReference type="VEuPathDB" id="PlasmoDB:PRCDC_1208400"/>
<evidence type="ECO:0000313" key="2">
    <source>
        <dbReference type="Proteomes" id="UP000027581"/>
    </source>
</evidence>
<dbReference type="AlphaFoldDB" id="A0A060S0H8"/>
<accession>A0A060S0H8</accession>